<gene>
    <name evidence="2" type="ORF">EZS27_039915</name>
</gene>
<dbReference type="Pfam" id="PF01807">
    <property type="entry name" value="Zn_ribbon_DnaG"/>
    <property type="match status" value="1"/>
</dbReference>
<dbReference type="GO" id="GO:0008270">
    <property type="term" value="F:zinc ion binding"/>
    <property type="evidence" value="ECO:0007669"/>
    <property type="project" value="InterPro"/>
</dbReference>
<dbReference type="InterPro" id="IPR002694">
    <property type="entry name" value="Znf_CHC2"/>
</dbReference>
<dbReference type="GO" id="GO:0003677">
    <property type="term" value="F:DNA binding"/>
    <property type="evidence" value="ECO:0007669"/>
    <property type="project" value="InterPro"/>
</dbReference>
<dbReference type="Gene3D" id="3.90.580.10">
    <property type="entry name" value="Zinc finger, CHC2-type domain"/>
    <property type="match status" value="1"/>
</dbReference>
<evidence type="ECO:0000259" key="1">
    <source>
        <dbReference type="Pfam" id="PF01807"/>
    </source>
</evidence>
<dbReference type="EMBL" id="SNRY01008501">
    <property type="protein sequence ID" value="KAA6308413.1"/>
    <property type="molecule type" value="Genomic_DNA"/>
</dbReference>
<sequence length="219" mass="25961">MELQNTTTIIVNLFRNNYLDEYIKYYFDKELLGGDEYSSYKDLWLLRDVLFPTQGRTDASFKVDYTKNLWKDFGINDDGTLIDLIMRMEHCSFHEVASKLEKKYAGIDFDSFSFHGNHQGRQQEQTTTILKVQPITHPTLIDFVRERKIDLELANRYCREIHYRINGRNYFGVGFRNNKGEYELNSPLGFKGCIPSKEIKTVRNNRNTCLVFEGRRFKY</sequence>
<protein>
    <submittedName>
        <fullName evidence="2">DNA primase</fullName>
        <ecNumber evidence="2">2.7.7.-</ecNumber>
    </submittedName>
</protein>
<name>A0A5J4PJ07_9ZZZZ</name>
<dbReference type="GO" id="GO:0003899">
    <property type="term" value="F:DNA-directed RNA polymerase activity"/>
    <property type="evidence" value="ECO:0007669"/>
    <property type="project" value="InterPro"/>
</dbReference>
<keyword evidence="2" id="KW-0548">Nucleotidyltransferase</keyword>
<dbReference type="AlphaFoldDB" id="A0A5J4PJ07"/>
<dbReference type="InterPro" id="IPR036977">
    <property type="entry name" value="DNA_primase_Znf_CHC2"/>
</dbReference>
<reference evidence="2" key="1">
    <citation type="submission" date="2019-03" db="EMBL/GenBank/DDBJ databases">
        <title>Single cell metagenomics reveals metabolic interactions within the superorganism composed of flagellate Streblomastix strix and complex community of Bacteroidetes bacteria on its surface.</title>
        <authorList>
            <person name="Treitli S.C."/>
            <person name="Kolisko M."/>
            <person name="Husnik F."/>
            <person name="Keeling P."/>
            <person name="Hampl V."/>
        </authorList>
    </citation>
    <scope>NUCLEOTIDE SEQUENCE</scope>
    <source>
        <strain evidence="2">STM</strain>
    </source>
</reference>
<dbReference type="GO" id="GO:0006260">
    <property type="term" value="P:DNA replication"/>
    <property type="evidence" value="ECO:0007669"/>
    <property type="project" value="InterPro"/>
</dbReference>
<accession>A0A5J4PJ07</accession>
<dbReference type="EC" id="2.7.7.-" evidence="2"/>
<organism evidence="2">
    <name type="scientific">termite gut metagenome</name>
    <dbReference type="NCBI Taxonomy" id="433724"/>
    <lineage>
        <taxon>unclassified sequences</taxon>
        <taxon>metagenomes</taxon>
        <taxon>organismal metagenomes</taxon>
    </lineage>
</organism>
<evidence type="ECO:0000313" key="2">
    <source>
        <dbReference type="EMBL" id="KAA6308413.1"/>
    </source>
</evidence>
<proteinExistence type="predicted"/>
<comment type="caution">
    <text evidence="2">The sequence shown here is derived from an EMBL/GenBank/DDBJ whole genome shotgun (WGS) entry which is preliminary data.</text>
</comment>
<keyword evidence="2" id="KW-0808">Transferase</keyword>
<feature type="domain" description="Zinc finger CHC2-type" evidence="1">
    <location>
        <begin position="57"/>
        <end position="104"/>
    </location>
</feature>
<dbReference type="SUPFAM" id="SSF57783">
    <property type="entry name" value="Zinc beta-ribbon"/>
    <property type="match status" value="1"/>
</dbReference>